<feature type="region of interest" description="Disordered" evidence="1">
    <location>
        <begin position="93"/>
        <end position="122"/>
    </location>
</feature>
<gene>
    <name evidence="2" type="ORF">GCM10025751_07960</name>
</gene>
<feature type="compositionally biased region" description="Basic and acidic residues" evidence="1">
    <location>
        <begin position="93"/>
        <end position="102"/>
    </location>
</feature>
<name>A0AAV3UD86_9EURY</name>
<feature type="compositionally biased region" description="Basic and acidic residues" evidence="1">
    <location>
        <begin position="20"/>
        <end position="41"/>
    </location>
</feature>
<dbReference type="AlphaFoldDB" id="A0AAV3UD86"/>
<comment type="caution">
    <text evidence="2">The sequence shown here is derived from an EMBL/GenBank/DDBJ whole genome shotgun (WGS) entry which is preliminary data.</text>
</comment>
<organism evidence="2 3">
    <name type="scientific">Haladaptatus pallidirubidus</name>
    <dbReference type="NCBI Taxonomy" id="1008152"/>
    <lineage>
        <taxon>Archaea</taxon>
        <taxon>Methanobacteriati</taxon>
        <taxon>Methanobacteriota</taxon>
        <taxon>Stenosarchaea group</taxon>
        <taxon>Halobacteria</taxon>
        <taxon>Halobacteriales</taxon>
        <taxon>Haladaptataceae</taxon>
        <taxon>Haladaptatus</taxon>
    </lineage>
</organism>
<evidence type="ECO:0000256" key="1">
    <source>
        <dbReference type="SAM" id="MobiDB-lite"/>
    </source>
</evidence>
<evidence type="ECO:0000313" key="2">
    <source>
        <dbReference type="EMBL" id="GAA5043354.1"/>
    </source>
</evidence>
<reference evidence="2 3" key="1">
    <citation type="journal article" date="2019" name="Int. J. Syst. Evol. Microbiol.">
        <title>The Global Catalogue of Microorganisms (GCM) 10K type strain sequencing project: providing services to taxonomists for standard genome sequencing and annotation.</title>
        <authorList>
            <consortium name="The Broad Institute Genomics Platform"/>
            <consortium name="The Broad Institute Genome Sequencing Center for Infectious Disease"/>
            <person name="Wu L."/>
            <person name="Ma J."/>
        </authorList>
    </citation>
    <scope>NUCLEOTIDE SEQUENCE [LARGE SCALE GENOMIC DNA]</scope>
    <source>
        <strain evidence="2 3">JCM 17504</strain>
    </source>
</reference>
<sequence length="122" mass="13397">METHPETGDAGEGREDEGVDDHAGNIGSERDEQKNPEHNPDATETPLSDGLEEYGTDFGSGQSIATIQKYETGNADQSRDCQGLVEQYILRYRHESPTDGGRDVQSTESEYDTSPVIFGEFP</sequence>
<keyword evidence="3" id="KW-1185">Reference proteome</keyword>
<proteinExistence type="predicted"/>
<dbReference type="Proteomes" id="UP001501729">
    <property type="component" value="Unassembled WGS sequence"/>
</dbReference>
<dbReference type="EMBL" id="BAABKX010000001">
    <property type="protein sequence ID" value="GAA5043354.1"/>
    <property type="molecule type" value="Genomic_DNA"/>
</dbReference>
<evidence type="ECO:0000313" key="3">
    <source>
        <dbReference type="Proteomes" id="UP001501729"/>
    </source>
</evidence>
<protein>
    <submittedName>
        <fullName evidence="2">Uncharacterized protein</fullName>
    </submittedName>
</protein>
<feature type="compositionally biased region" description="Basic and acidic residues" evidence="1">
    <location>
        <begin position="1"/>
        <end position="13"/>
    </location>
</feature>
<feature type="region of interest" description="Disordered" evidence="1">
    <location>
        <begin position="1"/>
        <end position="60"/>
    </location>
</feature>
<accession>A0AAV3UD86</accession>